<feature type="transmembrane region" description="Helical" evidence="1">
    <location>
        <begin position="51"/>
        <end position="70"/>
    </location>
</feature>
<dbReference type="Proteomes" id="UP001165422">
    <property type="component" value="Unassembled WGS sequence"/>
</dbReference>
<reference evidence="2" key="1">
    <citation type="submission" date="2021-11" db="EMBL/GenBank/DDBJ databases">
        <authorList>
            <person name="Qingchun L."/>
            <person name="Dong Z."/>
            <person name="Zongwei Q."/>
            <person name="Jia Z."/>
            <person name="Duotao L."/>
        </authorList>
    </citation>
    <scope>NUCLEOTIDE SEQUENCE</scope>
    <source>
        <strain evidence="2">WLY-B-L2</strain>
    </source>
</reference>
<keyword evidence="3" id="KW-1185">Reference proteome</keyword>
<keyword evidence="1" id="KW-1133">Transmembrane helix</keyword>
<accession>A0ABS8N7B2</accession>
<keyword evidence="1" id="KW-0472">Membrane</keyword>
<evidence type="ECO:0000256" key="1">
    <source>
        <dbReference type="SAM" id="Phobius"/>
    </source>
</evidence>
<comment type="caution">
    <text evidence="2">The sequence shown here is derived from an EMBL/GenBank/DDBJ whole genome shotgun (WGS) entry which is preliminary data.</text>
</comment>
<dbReference type="RefSeq" id="WP_179978572.1">
    <property type="nucleotide sequence ID" value="NZ_JAJJPB010000009.1"/>
</dbReference>
<dbReference type="Pfam" id="PF13630">
    <property type="entry name" value="SdpI"/>
    <property type="match status" value="1"/>
</dbReference>
<name>A0ABS8N7B2_9CLOT</name>
<evidence type="ECO:0000313" key="3">
    <source>
        <dbReference type="Proteomes" id="UP001165422"/>
    </source>
</evidence>
<sequence length="114" mass="12877">MISLGVCIFSILFGFILFKYPPENINSTYGYRTPFAMKNQDTWNVSQKCGGISMMLFGCINGILGIWAIIQPLGINNGKVQLLFLLTGAVVMIVIDEIYLRKLFNKDGSKRNRY</sequence>
<organism evidence="2 3">
    <name type="scientific">Clostridium aromativorans</name>
    <dbReference type="NCBI Taxonomy" id="2836848"/>
    <lineage>
        <taxon>Bacteria</taxon>
        <taxon>Bacillati</taxon>
        <taxon>Bacillota</taxon>
        <taxon>Clostridia</taxon>
        <taxon>Eubacteriales</taxon>
        <taxon>Clostridiaceae</taxon>
        <taxon>Clostridium</taxon>
    </lineage>
</organism>
<gene>
    <name evidence="2" type="ORF">LN736_08865</name>
</gene>
<proteinExistence type="predicted"/>
<dbReference type="InterPro" id="IPR025962">
    <property type="entry name" value="SdpI/YhfL"/>
</dbReference>
<feature type="transmembrane region" description="Helical" evidence="1">
    <location>
        <begin position="82"/>
        <end position="100"/>
    </location>
</feature>
<keyword evidence="1" id="KW-0812">Transmembrane</keyword>
<evidence type="ECO:0000313" key="2">
    <source>
        <dbReference type="EMBL" id="MCC9294965.1"/>
    </source>
</evidence>
<dbReference type="EMBL" id="JAJJPB010000009">
    <property type="protein sequence ID" value="MCC9294965.1"/>
    <property type="molecule type" value="Genomic_DNA"/>
</dbReference>
<protein>
    <submittedName>
        <fullName evidence="2">SdpI family protein</fullName>
    </submittedName>
</protein>